<feature type="chain" id="PRO_5046627245" description="DUF5648 domain-containing protein" evidence="2">
    <location>
        <begin position="31"/>
        <end position="251"/>
    </location>
</feature>
<evidence type="ECO:0000313" key="4">
    <source>
        <dbReference type="EMBL" id="MDM8271203.1"/>
    </source>
</evidence>
<evidence type="ECO:0000256" key="1">
    <source>
        <dbReference type="SAM" id="MobiDB-lite"/>
    </source>
</evidence>
<accession>A0ABT7V3L7</accession>
<dbReference type="Pfam" id="PF18885">
    <property type="entry name" value="DUF5648"/>
    <property type="match status" value="1"/>
</dbReference>
<evidence type="ECO:0000313" key="5">
    <source>
        <dbReference type="Proteomes" id="UP001529256"/>
    </source>
</evidence>
<feature type="domain" description="DUF5648" evidence="3">
    <location>
        <begin position="36"/>
        <end position="163"/>
    </location>
</feature>
<feature type="compositionally biased region" description="Pro residues" evidence="1">
    <location>
        <begin position="171"/>
        <end position="199"/>
    </location>
</feature>
<feature type="compositionally biased region" description="Basic residues" evidence="1">
    <location>
        <begin position="241"/>
        <end position="251"/>
    </location>
</feature>
<reference evidence="4 5" key="2">
    <citation type="submission" date="2023-06" db="EMBL/GenBank/DDBJ databases">
        <title>Identification and characterization of horizontal gene transfer across gut microbiota members of farm animals based on homology search.</title>
        <authorList>
            <person name="Schwarzerova J."/>
            <person name="Nykrynova M."/>
            <person name="Jureckova K."/>
            <person name="Cejkova D."/>
            <person name="Rychlik I."/>
        </authorList>
    </citation>
    <scope>NUCLEOTIDE SEQUENCE [LARGE SCALE GENOMIC DNA]</scope>
    <source>
        <strain evidence="4 5">153_Feed</strain>
    </source>
</reference>
<proteinExistence type="predicted"/>
<dbReference type="Proteomes" id="UP001529256">
    <property type="component" value="Unassembled WGS sequence"/>
</dbReference>
<organism evidence="4 5">
    <name type="scientific">Thermophilibacter provencensis</name>
    <dbReference type="NCBI Taxonomy" id="1852386"/>
    <lineage>
        <taxon>Bacteria</taxon>
        <taxon>Bacillati</taxon>
        <taxon>Actinomycetota</taxon>
        <taxon>Coriobacteriia</taxon>
        <taxon>Coriobacteriales</taxon>
        <taxon>Atopobiaceae</taxon>
        <taxon>Thermophilibacter</taxon>
    </lineage>
</organism>
<keyword evidence="5" id="KW-1185">Reference proteome</keyword>
<reference evidence="4 5" key="3">
    <citation type="submission" date="2023-06" db="EMBL/GenBank/DDBJ databases">
        <authorList>
            <person name="Zeman M."/>
            <person name="Kubasova T."/>
            <person name="Jahodarova E."/>
            <person name="Nykrynova M."/>
            <person name="Rychlik I."/>
        </authorList>
    </citation>
    <scope>NUCLEOTIDE SEQUENCE [LARGE SCALE GENOMIC DNA]</scope>
    <source>
        <strain evidence="4 5">153_Feed</strain>
    </source>
</reference>
<feature type="region of interest" description="Disordered" evidence="1">
    <location>
        <begin position="167"/>
        <end position="251"/>
    </location>
</feature>
<name>A0ABT7V3L7_9ACTN</name>
<protein>
    <recommendedName>
        <fullName evidence="3">DUF5648 domain-containing protein</fullName>
    </recommendedName>
</protein>
<dbReference type="InterPro" id="IPR043708">
    <property type="entry name" value="DUF5648"/>
</dbReference>
<sequence length="251" mass="27565">MRAKILRRGVLATLLGVLVALVVAPAASRADDGVDMYRLYNQYTGEHFYTASTQERDTLASIGWTAEGVGWVAPTTGDPVYRLFNSYTDDHHYVLDLEERDALVALGWTNENVGWYSGGSVAVLRQFNPFERTATHNYTTNQEENDRLVAIGWKAEGTGWYALEEGKTIPAPEPAPDPAPSQPSNPDPAPSQPSNPAPSEPQTSVVYWTPSGEVYHSTRDCPSLKRSKTVKSGTLDEARKAGKVRPCKNCH</sequence>
<evidence type="ECO:0000259" key="3">
    <source>
        <dbReference type="Pfam" id="PF18885"/>
    </source>
</evidence>
<reference evidence="5" key="1">
    <citation type="submission" date="2023-06" db="EMBL/GenBank/DDBJ databases">
        <title>Identification and characterization of horizontal gene transfer across gut microbiota members of farm animals based on homology search.</title>
        <authorList>
            <person name="Zeman M."/>
            <person name="Kubasova T."/>
            <person name="Jahodarova E."/>
            <person name="Nykrynova M."/>
            <person name="Rychlik I."/>
        </authorList>
    </citation>
    <scope>NUCLEOTIDE SEQUENCE [LARGE SCALE GENOMIC DNA]</scope>
    <source>
        <strain evidence="5">153_Feed</strain>
    </source>
</reference>
<dbReference type="EMBL" id="JAUDEA010000007">
    <property type="protein sequence ID" value="MDM8271203.1"/>
    <property type="molecule type" value="Genomic_DNA"/>
</dbReference>
<keyword evidence="2" id="KW-0732">Signal</keyword>
<gene>
    <name evidence="4" type="ORF">QUW25_05890</name>
</gene>
<evidence type="ECO:0000256" key="2">
    <source>
        <dbReference type="SAM" id="SignalP"/>
    </source>
</evidence>
<comment type="caution">
    <text evidence="4">The sequence shown here is derived from an EMBL/GenBank/DDBJ whole genome shotgun (WGS) entry which is preliminary data.</text>
</comment>
<feature type="signal peptide" evidence="2">
    <location>
        <begin position="1"/>
        <end position="30"/>
    </location>
</feature>
<dbReference type="RefSeq" id="WP_289511288.1">
    <property type="nucleotide sequence ID" value="NZ_JAUDEA010000007.1"/>
</dbReference>